<feature type="transmembrane region" description="Helical" evidence="7">
    <location>
        <begin position="358"/>
        <end position="378"/>
    </location>
</feature>
<gene>
    <name evidence="9" type="ORF">CALVIDRAFT_567028</name>
</gene>
<reference evidence="9 10" key="1">
    <citation type="journal article" date="2016" name="Mol. Biol. Evol.">
        <title>Comparative Genomics of Early-Diverging Mushroom-Forming Fungi Provides Insights into the Origins of Lignocellulose Decay Capabilities.</title>
        <authorList>
            <person name="Nagy L.G."/>
            <person name="Riley R."/>
            <person name="Tritt A."/>
            <person name="Adam C."/>
            <person name="Daum C."/>
            <person name="Floudas D."/>
            <person name="Sun H."/>
            <person name="Yadav J.S."/>
            <person name="Pangilinan J."/>
            <person name="Larsson K.H."/>
            <person name="Matsuura K."/>
            <person name="Barry K."/>
            <person name="Labutti K."/>
            <person name="Kuo R."/>
            <person name="Ohm R.A."/>
            <person name="Bhattacharya S.S."/>
            <person name="Shirouzu T."/>
            <person name="Yoshinaga Y."/>
            <person name="Martin F.M."/>
            <person name="Grigoriev I.V."/>
            <person name="Hibbett D.S."/>
        </authorList>
    </citation>
    <scope>NUCLEOTIDE SEQUENCE [LARGE SCALE GENOMIC DNA]</scope>
    <source>
        <strain evidence="9 10">TUFC12733</strain>
    </source>
</reference>
<comment type="subcellular location">
    <subcellularLocation>
        <location evidence="1">Membrane</location>
        <topology evidence="1">Multi-pass membrane protein</topology>
    </subcellularLocation>
</comment>
<feature type="transmembrane region" description="Helical" evidence="7">
    <location>
        <begin position="256"/>
        <end position="275"/>
    </location>
</feature>
<evidence type="ECO:0000256" key="7">
    <source>
        <dbReference type="SAM" id="Phobius"/>
    </source>
</evidence>
<protein>
    <submittedName>
        <fullName evidence="9">MFS general substrate transporter</fullName>
    </submittedName>
</protein>
<feature type="domain" description="Major facilitator superfamily (MFS) profile" evidence="8">
    <location>
        <begin position="96"/>
        <end position="543"/>
    </location>
</feature>
<dbReference type="SUPFAM" id="SSF103473">
    <property type="entry name" value="MFS general substrate transporter"/>
    <property type="match status" value="1"/>
</dbReference>
<feature type="transmembrane region" description="Helical" evidence="7">
    <location>
        <begin position="486"/>
        <end position="506"/>
    </location>
</feature>
<proteinExistence type="predicted"/>
<dbReference type="AlphaFoldDB" id="A0A167IT34"/>
<dbReference type="GO" id="GO:0022857">
    <property type="term" value="F:transmembrane transporter activity"/>
    <property type="evidence" value="ECO:0007669"/>
    <property type="project" value="InterPro"/>
</dbReference>
<feature type="compositionally biased region" description="Polar residues" evidence="6">
    <location>
        <begin position="1"/>
        <end position="21"/>
    </location>
</feature>
<dbReference type="PANTHER" id="PTHR43791">
    <property type="entry name" value="PERMEASE-RELATED"/>
    <property type="match status" value="1"/>
</dbReference>
<dbReference type="EMBL" id="KV417306">
    <property type="protein sequence ID" value="KZO92931.1"/>
    <property type="molecule type" value="Genomic_DNA"/>
</dbReference>
<name>A0A167IT34_CALVF</name>
<sequence length="543" mass="60034">MSTSQFTVEKDATSFSETASNAGMVPAHSGNMLHMETIDEAVAADQLAKEMQYVDETKAKEIEEELAHSKQQGYRPVTDDEWKAHHSLNLKFDLFVIPFCTLIYLFCGLDRANIGNAATDNFTQDLGMPATAINTATSWFVITYVPFMPVTTYFGRRVGQPLYLGVAGICWGILTLCQAFIKTEAQLIAIRLLVGFFESGFFSTAAAYISLFYPRFNLAFRISMFFFAYAISGGFGGLIAYGAFNINGSLFGWQYLFLIEGGISILLGIATPFWLPTSPGSAWFLSKAERAYAEKRMIMDSAENIADSHRISTRDIIETLKDWKLWMMLPCAMLTTMGPTGFTTFLPLVVKGLGFSGAIANLLSVPPYVAGACVVLLMSWLSDRYRKRGLFIVIGLFVVIIGLILTVTLPLANTNARYGALIILLAGTFVATPLNTSWLASNTPDPGKRTLVLSLNNWSNLAQVYASELFQPQYGPDYQLPMRVLLGLMCLAVVGYTTNSVVLLLVNRWKARQVAKMTAEELQQENVSDKRVGDKKLTFIYGI</sequence>
<keyword evidence="2" id="KW-0813">Transport</keyword>
<evidence type="ECO:0000256" key="3">
    <source>
        <dbReference type="ARBA" id="ARBA00022692"/>
    </source>
</evidence>
<keyword evidence="4 7" id="KW-1133">Transmembrane helix</keyword>
<feature type="transmembrane region" description="Helical" evidence="7">
    <location>
        <begin position="225"/>
        <end position="244"/>
    </location>
</feature>
<feature type="transmembrane region" description="Helical" evidence="7">
    <location>
        <begin position="162"/>
        <end position="181"/>
    </location>
</feature>
<dbReference type="FunFam" id="1.20.1250.20:FF:000013">
    <property type="entry name" value="MFS general substrate transporter"/>
    <property type="match status" value="1"/>
</dbReference>
<evidence type="ECO:0000313" key="10">
    <source>
        <dbReference type="Proteomes" id="UP000076738"/>
    </source>
</evidence>
<dbReference type="Proteomes" id="UP000076738">
    <property type="component" value="Unassembled WGS sequence"/>
</dbReference>
<accession>A0A167IT34</accession>
<feature type="transmembrane region" description="Helical" evidence="7">
    <location>
        <begin position="390"/>
        <end position="412"/>
    </location>
</feature>
<dbReference type="STRING" id="1330018.A0A167IT34"/>
<dbReference type="InterPro" id="IPR011701">
    <property type="entry name" value="MFS"/>
</dbReference>
<evidence type="ECO:0000313" key="9">
    <source>
        <dbReference type="EMBL" id="KZO92931.1"/>
    </source>
</evidence>
<dbReference type="GO" id="GO:0016020">
    <property type="term" value="C:membrane"/>
    <property type="evidence" value="ECO:0007669"/>
    <property type="project" value="UniProtKB-SubCell"/>
</dbReference>
<dbReference type="Pfam" id="PF07690">
    <property type="entry name" value="MFS_1"/>
    <property type="match status" value="1"/>
</dbReference>
<dbReference type="OrthoDB" id="2985014at2759"/>
<evidence type="ECO:0000259" key="8">
    <source>
        <dbReference type="PROSITE" id="PS50850"/>
    </source>
</evidence>
<dbReference type="InterPro" id="IPR036259">
    <property type="entry name" value="MFS_trans_sf"/>
</dbReference>
<evidence type="ECO:0000256" key="2">
    <source>
        <dbReference type="ARBA" id="ARBA00022448"/>
    </source>
</evidence>
<evidence type="ECO:0000256" key="1">
    <source>
        <dbReference type="ARBA" id="ARBA00004141"/>
    </source>
</evidence>
<feature type="transmembrane region" description="Helical" evidence="7">
    <location>
        <begin position="325"/>
        <end position="346"/>
    </location>
</feature>
<dbReference type="Gene3D" id="1.20.1250.20">
    <property type="entry name" value="MFS general substrate transporter like domains"/>
    <property type="match status" value="2"/>
</dbReference>
<keyword evidence="5 7" id="KW-0472">Membrane</keyword>
<feature type="region of interest" description="Disordered" evidence="6">
    <location>
        <begin position="1"/>
        <end position="23"/>
    </location>
</feature>
<feature type="transmembrane region" description="Helical" evidence="7">
    <location>
        <begin position="418"/>
        <end position="438"/>
    </location>
</feature>
<dbReference type="InterPro" id="IPR020846">
    <property type="entry name" value="MFS_dom"/>
</dbReference>
<dbReference type="PROSITE" id="PS50850">
    <property type="entry name" value="MFS"/>
    <property type="match status" value="1"/>
</dbReference>
<dbReference type="PANTHER" id="PTHR43791:SF21">
    <property type="entry name" value="MAJOR FACILITATOR SUPERFAMILY (MFS) PROFILE DOMAIN-CONTAINING PROTEIN"/>
    <property type="match status" value="1"/>
</dbReference>
<feature type="transmembrane region" description="Helical" evidence="7">
    <location>
        <begin position="132"/>
        <end position="155"/>
    </location>
</feature>
<evidence type="ECO:0000256" key="6">
    <source>
        <dbReference type="SAM" id="MobiDB-lite"/>
    </source>
</evidence>
<evidence type="ECO:0000256" key="5">
    <source>
        <dbReference type="ARBA" id="ARBA00023136"/>
    </source>
</evidence>
<keyword evidence="10" id="KW-1185">Reference proteome</keyword>
<organism evidence="9 10">
    <name type="scientific">Calocera viscosa (strain TUFC12733)</name>
    <dbReference type="NCBI Taxonomy" id="1330018"/>
    <lineage>
        <taxon>Eukaryota</taxon>
        <taxon>Fungi</taxon>
        <taxon>Dikarya</taxon>
        <taxon>Basidiomycota</taxon>
        <taxon>Agaricomycotina</taxon>
        <taxon>Dacrymycetes</taxon>
        <taxon>Dacrymycetales</taxon>
        <taxon>Dacrymycetaceae</taxon>
        <taxon>Calocera</taxon>
    </lineage>
</organism>
<keyword evidence="3 7" id="KW-0812">Transmembrane</keyword>
<evidence type="ECO:0000256" key="4">
    <source>
        <dbReference type="ARBA" id="ARBA00022989"/>
    </source>
</evidence>
<feature type="transmembrane region" description="Helical" evidence="7">
    <location>
        <begin position="187"/>
        <end position="213"/>
    </location>
</feature>